<gene>
    <name evidence="2" type="ORF">O6R08_04300</name>
</gene>
<protein>
    <submittedName>
        <fullName evidence="2">Trehalose-6-phosphate synthase</fullName>
    </submittedName>
</protein>
<dbReference type="PANTHER" id="PTHR10788">
    <property type="entry name" value="TREHALOSE-6-PHOSPHATE SYNTHASE"/>
    <property type="match status" value="1"/>
</dbReference>
<dbReference type="CDD" id="cd03788">
    <property type="entry name" value="GT20_TPS"/>
    <property type="match status" value="1"/>
</dbReference>
<dbReference type="InterPro" id="IPR001830">
    <property type="entry name" value="Glyco_trans_20"/>
</dbReference>
<evidence type="ECO:0000313" key="2">
    <source>
        <dbReference type="EMBL" id="WCC80708.1"/>
    </source>
</evidence>
<dbReference type="EMBL" id="CP115668">
    <property type="protein sequence ID" value="WCC80708.1"/>
    <property type="molecule type" value="Genomic_DNA"/>
</dbReference>
<name>A0ABY7R079_9ACTN</name>
<comment type="similarity">
    <text evidence="1">Belongs to the glycosyltransferase 20 family.</text>
</comment>
<proteinExistence type="inferred from homology"/>
<evidence type="ECO:0000256" key="1">
    <source>
        <dbReference type="ARBA" id="ARBA00008799"/>
    </source>
</evidence>
<sequence length="467" mass="53033">MSETVQDKVDFLVIANRLPVDRKVDDDGNVSWQSSPGGLVTALEPVMQRKGGAWIGWHGAPDEVVDPFHHDGYDIHPVPLSAQEVEEYYEGFSNATLWPLYHDCVVEPVFHREWWDAYQKVNKRFAEQAAEQAAEGATVWVQDYQLTLVPMYLRQMRPDLRIGFFLHIPFPPIELYSRLPWREELVEGLLGADLVGFQTPGAAANFLRLAKRRPGVTTSRGKAHTRDGRDVIVRDFPISIDSRGFHELATSEKVQAEADKLREDLGNPETIIFGVDRLDYTKGLRQRIRAVGELFKEGKLDPDEVVFLQLATPSRERVEEYKILRDDINLLVGQINSKVGTIARRALVYRNKSVPRDVLAAMYQVADLMLVTPVRDGMNLVAKEYIACRSNDDSALVLSEFAGAARELKQAYMVNPYDIDGMKATIMQALTDSPKVKARKMRSMRRQVFDKTIDVWADDFLTELEGR</sequence>
<dbReference type="Gene3D" id="3.40.50.2000">
    <property type="entry name" value="Glycogen Phosphorylase B"/>
    <property type="match status" value="2"/>
</dbReference>
<evidence type="ECO:0000313" key="3">
    <source>
        <dbReference type="Proteomes" id="UP001212097"/>
    </source>
</evidence>
<dbReference type="Pfam" id="PF00982">
    <property type="entry name" value="Glyco_transf_20"/>
    <property type="match status" value="1"/>
</dbReference>
<organism evidence="2 3">
    <name type="scientific">Cutibacterium equinum</name>
    <dbReference type="NCBI Taxonomy" id="3016342"/>
    <lineage>
        <taxon>Bacteria</taxon>
        <taxon>Bacillati</taxon>
        <taxon>Actinomycetota</taxon>
        <taxon>Actinomycetes</taxon>
        <taxon>Propionibacteriales</taxon>
        <taxon>Propionibacteriaceae</taxon>
        <taxon>Cutibacterium</taxon>
    </lineage>
</organism>
<keyword evidence="3" id="KW-1185">Reference proteome</keyword>
<dbReference type="RefSeq" id="WP_271418888.1">
    <property type="nucleotide sequence ID" value="NZ_CP115668.1"/>
</dbReference>
<reference evidence="2 3" key="1">
    <citation type="submission" date="2023-06" db="EMBL/GenBank/DDBJ databases">
        <title>The Gram-positive Non-spore-bearing Anaerobic Bacilli of Human Feces.</title>
        <authorList>
            <person name="Eggerth A.H."/>
        </authorList>
    </citation>
    <scope>NUCLEOTIDE SEQUENCE [LARGE SCALE GENOMIC DNA]</scope>
    <source>
        <strain evidence="2 3">CBA3108</strain>
    </source>
</reference>
<dbReference type="PANTHER" id="PTHR10788:SF106">
    <property type="entry name" value="BCDNA.GH08860"/>
    <property type="match status" value="1"/>
</dbReference>
<dbReference type="SUPFAM" id="SSF53756">
    <property type="entry name" value="UDP-Glycosyltransferase/glycogen phosphorylase"/>
    <property type="match status" value="1"/>
</dbReference>
<accession>A0ABY7R079</accession>
<dbReference type="Proteomes" id="UP001212097">
    <property type="component" value="Chromosome"/>
</dbReference>